<keyword evidence="6 7" id="KW-0949">S-adenosyl-L-methionine</keyword>
<dbReference type="PANTHER" id="PTHR11579:SF0">
    <property type="entry name" value="PROTEIN-L-ISOASPARTATE(D-ASPARTATE) O-METHYLTRANSFERASE"/>
    <property type="match status" value="1"/>
</dbReference>
<evidence type="ECO:0000256" key="5">
    <source>
        <dbReference type="ARBA" id="ARBA00022679"/>
    </source>
</evidence>
<reference evidence="8 9" key="1">
    <citation type="journal article" date="2023" name="Int. J. Syst. Evol. Microbiol.">
        <title>Physiological and genomic analyses of cobalamin (vitamin B12)-auxotrophy of Lysobacter auxotrophicus sp. nov., a methionine-auxotrophic chitinolytic bacterium isolated from chitin-treated soil.</title>
        <authorList>
            <person name="Saito A."/>
            <person name="Dohra H."/>
            <person name="Hamada M."/>
            <person name="Moriuchi R."/>
            <person name="Kotsuchibashi Y."/>
            <person name="Mori K."/>
        </authorList>
    </citation>
    <scope>NUCLEOTIDE SEQUENCE [LARGE SCALE GENOMIC DNA]</scope>
    <source>
        <strain evidence="8 9">5-21a</strain>
    </source>
</reference>
<dbReference type="Gene3D" id="3.40.50.150">
    <property type="entry name" value="Vaccinia Virus protein VP39"/>
    <property type="match status" value="1"/>
</dbReference>
<sequence>MSGADARAGFLHRRAIVEAIVLSPWLLLPRAAPARQGASNRDDHAAPRAALIAELREQSRDDTGSATRIDPAVLAILARVPRHEYVPASERKNAYENRPLGIGYGQTISQPYIVALMTTLAAPRAGQSILEIGTGSGYQAAVLAETQAKVHTIEIVEPLAKQAAQRLRRYPNMQARVGDGYYGWKEHAPFDAIVVTAAASSIPPPLVAQLKPGGRMVIPVGSSFFTQTLLLVQKDAQGRVRTRQVLPVRFVPLTGGP</sequence>
<dbReference type="NCBIfam" id="TIGR00080">
    <property type="entry name" value="pimt"/>
    <property type="match status" value="1"/>
</dbReference>
<comment type="function">
    <text evidence="7">Catalyzes the methyl esterification of L-isoaspartyl residues in peptides and proteins that result from spontaneous decomposition of normal L-aspartyl and L-asparaginyl residues. It plays a role in the repair and/or degradation of damaged proteins.</text>
</comment>
<proteinExistence type="inferred from homology"/>
<evidence type="ECO:0000313" key="9">
    <source>
        <dbReference type="Proteomes" id="UP001317822"/>
    </source>
</evidence>
<protein>
    <recommendedName>
        <fullName evidence="7">Protein-L-isoaspartate O-methyltransferase</fullName>
        <ecNumber evidence="7">2.1.1.77</ecNumber>
    </recommendedName>
    <alternativeName>
        <fullName evidence="7">L-isoaspartyl protein carboxyl methyltransferase</fullName>
    </alternativeName>
    <alternativeName>
        <fullName evidence="7">Protein L-isoaspartyl methyltransferase</fullName>
    </alternativeName>
    <alternativeName>
        <fullName evidence="7">Protein-beta-aspartate methyltransferase</fullName>
        <shortName evidence="7">PIMT</shortName>
    </alternativeName>
</protein>
<evidence type="ECO:0000313" key="8">
    <source>
        <dbReference type="EMBL" id="BDU15116.1"/>
    </source>
</evidence>
<keyword evidence="4 7" id="KW-0489">Methyltransferase</keyword>
<dbReference type="EC" id="2.1.1.77" evidence="7"/>
<evidence type="ECO:0000256" key="6">
    <source>
        <dbReference type="ARBA" id="ARBA00022691"/>
    </source>
</evidence>
<evidence type="ECO:0000256" key="7">
    <source>
        <dbReference type="HAMAP-Rule" id="MF_00090"/>
    </source>
</evidence>
<dbReference type="InterPro" id="IPR029063">
    <property type="entry name" value="SAM-dependent_MTases_sf"/>
</dbReference>
<keyword evidence="9" id="KW-1185">Reference proteome</keyword>
<dbReference type="RefSeq" id="WP_281780643.1">
    <property type="nucleotide sequence ID" value="NZ_AP027041.1"/>
</dbReference>
<evidence type="ECO:0000256" key="4">
    <source>
        <dbReference type="ARBA" id="ARBA00022603"/>
    </source>
</evidence>
<evidence type="ECO:0000256" key="1">
    <source>
        <dbReference type="ARBA" id="ARBA00004496"/>
    </source>
</evidence>
<comment type="similarity">
    <text evidence="2 7">Belongs to the methyltransferase superfamily. L-isoaspartyl/D-aspartyl protein methyltransferase family.</text>
</comment>
<keyword evidence="3 7" id="KW-0963">Cytoplasm</keyword>
<accession>A0ABM8D9A6</accession>
<dbReference type="Proteomes" id="UP001317822">
    <property type="component" value="Chromosome"/>
</dbReference>
<organism evidence="8 9">
    <name type="scientific">Lysobacter auxotrophicus</name>
    <dbReference type="NCBI Taxonomy" id="2992573"/>
    <lineage>
        <taxon>Bacteria</taxon>
        <taxon>Pseudomonadati</taxon>
        <taxon>Pseudomonadota</taxon>
        <taxon>Gammaproteobacteria</taxon>
        <taxon>Lysobacterales</taxon>
        <taxon>Lysobacteraceae</taxon>
        <taxon>Lysobacter</taxon>
    </lineage>
</organism>
<gene>
    <name evidence="7" type="primary">pcm</name>
    <name evidence="8" type="ORF">LA521A_03170</name>
</gene>
<comment type="catalytic activity">
    <reaction evidence="7">
        <text>[protein]-L-isoaspartate + S-adenosyl-L-methionine = [protein]-L-isoaspartate alpha-methyl ester + S-adenosyl-L-homocysteine</text>
        <dbReference type="Rhea" id="RHEA:12705"/>
        <dbReference type="Rhea" id="RHEA-COMP:12143"/>
        <dbReference type="Rhea" id="RHEA-COMP:12144"/>
        <dbReference type="ChEBI" id="CHEBI:57856"/>
        <dbReference type="ChEBI" id="CHEBI:59789"/>
        <dbReference type="ChEBI" id="CHEBI:90596"/>
        <dbReference type="ChEBI" id="CHEBI:90598"/>
        <dbReference type="EC" id="2.1.1.77"/>
    </reaction>
</comment>
<dbReference type="PROSITE" id="PS01279">
    <property type="entry name" value="PCMT"/>
    <property type="match status" value="1"/>
</dbReference>
<name>A0ABM8D9A6_9GAMM</name>
<keyword evidence="5 7" id="KW-0808">Transferase</keyword>
<dbReference type="InterPro" id="IPR000682">
    <property type="entry name" value="PCMT"/>
</dbReference>
<dbReference type="SUPFAM" id="SSF53335">
    <property type="entry name" value="S-adenosyl-L-methionine-dependent methyltransferases"/>
    <property type="match status" value="1"/>
</dbReference>
<dbReference type="CDD" id="cd02440">
    <property type="entry name" value="AdoMet_MTases"/>
    <property type="match status" value="1"/>
</dbReference>
<dbReference type="EMBL" id="AP027041">
    <property type="protein sequence ID" value="BDU15116.1"/>
    <property type="molecule type" value="Genomic_DNA"/>
</dbReference>
<evidence type="ECO:0000256" key="3">
    <source>
        <dbReference type="ARBA" id="ARBA00022490"/>
    </source>
</evidence>
<dbReference type="NCBIfam" id="NF001453">
    <property type="entry name" value="PRK00312.1"/>
    <property type="match status" value="1"/>
</dbReference>
<comment type="subcellular location">
    <subcellularLocation>
        <location evidence="1 7">Cytoplasm</location>
    </subcellularLocation>
</comment>
<feature type="active site" evidence="7">
    <location>
        <position position="109"/>
    </location>
</feature>
<dbReference type="PANTHER" id="PTHR11579">
    <property type="entry name" value="PROTEIN-L-ISOASPARTATE O-METHYLTRANSFERASE"/>
    <property type="match status" value="1"/>
</dbReference>
<dbReference type="HAMAP" id="MF_00090">
    <property type="entry name" value="PIMT"/>
    <property type="match status" value="1"/>
</dbReference>
<evidence type="ECO:0000256" key="2">
    <source>
        <dbReference type="ARBA" id="ARBA00005369"/>
    </source>
</evidence>
<dbReference type="Pfam" id="PF01135">
    <property type="entry name" value="PCMT"/>
    <property type="match status" value="1"/>
</dbReference>